<keyword evidence="2" id="KW-1185">Reference proteome</keyword>
<gene>
    <name evidence="1" type="ORF">MRB53_015827</name>
</gene>
<protein>
    <submittedName>
        <fullName evidence="1">Uncharacterized protein</fullName>
    </submittedName>
</protein>
<reference evidence="1 2" key="1">
    <citation type="journal article" date="2022" name="Hortic Res">
        <title>A haplotype resolved chromosomal level avocado genome allows analysis of novel avocado genes.</title>
        <authorList>
            <person name="Nath O."/>
            <person name="Fletcher S.J."/>
            <person name="Hayward A."/>
            <person name="Shaw L.M."/>
            <person name="Masouleh A.K."/>
            <person name="Furtado A."/>
            <person name="Henry R.J."/>
            <person name="Mitter N."/>
        </authorList>
    </citation>
    <scope>NUCLEOTIDE SEQUENCE [LARGE SCALE GENOMIC DNA]</scope>
    <source>
        <strain evidence="2">cv. Hass</strain>
    </source>
</reference>
<dbReference type="EMBL" id="CM056813">
    <property type="protein sequence ID" value="KAJ8639133.1"/>
    <property type="molecule type" value="Genomic_DNA"/>
</dbReference>
<accession>A0ACC2M0Z1</accession>
<evidence type="ECO:0000313" key="2">
    <source>
        <dbReference type="Proteomes" id="UP001234297"/>
    </source>
</evidence>
<sequence length="330" mass="36031">MATERTTIFSLLISLLVLMLFNSLSGKCDATAMKYELQDEAEALLKWKGSLLQSEALLHSWSLPTADGSPCNWTGITCNDDGKVKEINLSNCSLQGKLDPLSFSSLPDLVRLDLSINALSGNIPSQIGASYHLVFLDLSMNQLSGALPLSLANLTLISVLNISDNILGGEISPLLFVNWTSLSHLQLDQNQLSDNQEGNPVIDTHDYNTKSYALQKHLGELLLSLSMSEAEVITEIRPTDITVTPVSVRQILEGFLLCARGTRPQFIFFVDTIFKVLSSPIPQFHVSAQGMIPGRVDSCDVPLASNRYLQGNLCNKHSSPDCIEKSIIVA</sequence>
<organism evidence="1 2">
    <name type="scientific">Persea americana</name>
    <name type="common">Avocado</name>
    <dbReference type="NCBI Taxonomy" id="3435"/>
    <lineage>
        <taxon>Eukaryota</taxon>
        <taxon>Viridiplantae</taxon>
        <taxon>Streptophyta</taxon>
        <taxon>Embryophyta</taxon>
        <taxon>Tracheophyta</taxon>
        <taxon>Spermatophyta</taxon>
        <taxon>Magnoliopsida</taxon>
        <taxon>Magnoliidae</taxon>
        <taxon>Laurales</taxon>
        <taxon>Lauraceae</taxon>
        <taxon>Persea</taxon>
    </lineage>
</organism>
<name>A0ACC2M0Z1_PERAE</name>
<comment type="caution">
    <text evidence="1">The sequence shown here is derived from an EMBL/GenBank/DDBJ whole genome shotgun (WGS) entry which is preliminary data.</text>
</comment>
<evidence type="ECO:0000313" key="1">
    <source>
        <dbReference type="EMBL" id="KAJ8639133.1"/>
    </source>
</evidence>
<dbReference type="Proteomes" id="UP001234297">
    <property type="component" value="Chromosome 5"/>
</dbReference>
<proteinExistence type="predicted"/>